<dbReference type="Gene3D" id="2.30.30.140">
    <property type="match status" value="1"/>
</dbReference>
<dbReference type="SUPFAM" id="SSF159127">
    <property type="entry name" value="HupF/HypC-like"/>
    <property type="match status" value="1"/>
</dbReference>
<dbReference type="PRINTS" id="PR00445">
    <property type="entry name" value="HUPFHYPC"/>
</dbReference>
<organism evidence="2 3">
    <name type="scientific">Blastococcus colisei</name>
    <dbReference type="NCBI Taxonomy" id="1564162"/>
    <lineage>
        <taxon>Bacteria</taxon>
        <taxon>Bacillati</taxon>
        <taxon>Actinomycetota</taxon>
        <taxon>Actinomycetes</taxon>
        <taxon>Geodermatophilales</taxon>
        <taxon>Geodermatophilaceae</taxon>
        <taxon>Blastococcus</taxon>
    </lineage>
</organism>
<gene>
    <name evidence="2" type="ORF">FHU33_1986</name>
</gene>
<evidence type="ECO:0000313" key="2">
    <source>
        <dbReference type="EMBL" id="TQN42581.1"/>
    </source>
</evidence>
<evidence type="ECO:0000313" key="3">
    <source>
        <dbReference type="Proteomes" id="UP000319865"/>
    </source>
</evidence>
<comment type="caution">
    <text evidence="2">The sequence shown here is derived from an EMBL/GenBank/DDBJ whole genome shotgun (WGS) entry which is preliminary data.</text>
</comment>
<accession>A0A543PET4</accession>
<dbReference type="InterPro" id="IPR001109">
    <property type="entry name" value="Hydrogenase_HupF/HypC"/>
</dbReference>
<dbReference type="RefSeq" id="WP_142025197.1">
    <property type="nucleotide sequence ID" value="NZ_VFQE01000001.1"/>
</dbReference>
<keyword evidence="3" id="KW-1185">Reference proteome</keyword>
<dbReference type="GO" id="GO:1902670">
    <property type="term" value="F:carbon dioxide binding"/>
    <property type="evidence" value="ECO:0007669"/>
    <property type="project" value="TreeGrafter"/>
</dbReference>
<evidence type="ECO:0000256" key="1">
    <source>
        <dbReference type="ARBA" id="ARBA00006018"/>
    </source>
</evidence>
<dbReference type="GO" id="GO:0051604">
    <property type="term" value="P:protein maturation"/>
    <property type="evidence" value="ECO:0007669"/>
    <property type="project" value="TreeGrafter"/>
</dbReference>
<dbReference type="EMBL" id="VFQE01000001">
    <property type="protein sequence ID" value="TQN42581.1"/>
    <property type="molecule type" value="Genomic_DNA"/>
</dbReference>
<dbReference type="FunFam" id="2.30.30.140:FF:000022">
    <property type="entry name" value="Hydrogenase assembly chaperone HybG"/>
    <property type="match status" value="1"/>
</dbReference>
<name>A0A543PET4_9ACTN</name>
<dbReference type="NCBIfam" id="TIGR00074">
    <property type="entry name" value="hypC_hupF"/>
    <property type="match status" value="1"/>
</dbReference>
<sequence length="96" mass="10010">MCLGVPGQIVAIPDPAAAHAEVHVGGVGREVSLALLGPGAARVGDWVVVHVGFAMEVIDEAEARATLEEMQRLDDMYASALSDAPVVDAGEEYRRG</sequence>
<dbReference type="Proteomes" id="UP000319865">
    <property type="component" value="Unassembled WGS sequence"/>
</dbReference>
<proteinExistence type="inferred from homology"/>
<protein>
    <submittedName>
        <fullName evidence="2">Hydrogenase expression/formation protein HypC</fullName>
    </submittedName>
</protein>
<dbReference type="AlphaFoldDB" id="A0A543PET4"/>
<comment type="similarity">
    <text evidence="1">Belongs to the HupF/HypC family.</text>
</comment>
<dbReference type="GO" id="GO:0005506">
    <property type="term" value="F:iron ion binding"/>
    <property type="evidence" value="ECO:0007669"/>
    <property type="project" value="TreeGrafter"/>
</dbReference>
<dbReference type="OrthoDB" id="9806017at2"/>
<dbReference type="PROSITE" id="PS01097">
    <property type="entry name" value="HUPF_HYPC"/>
    <property type="match status" value="1"/>
</dbReference>
<dbReference type="InterPro" id="IPR019812">
    <property type="entry name" value="Hydgase_assmbl_chp_CS"/>
</dbReference>
<dbReference type="PANTHER" id="PTHR35177:SF2">
    <property type="entry name" value="HYDROGENASE MATURATION FACTOR HYBG"/>
    <property type="match status" value="1"/>
</dbReference>
<dbReference type="PANTHER" id="PTHR35177">
    <property type="entry name" value="HYDROGENASE MATURATION FACTOR HYBG"/>
    <property type="match status" value="1"/>
</dbReference>
<reference evidence="2 3" key="1">
    <citation type="submission" date="2019-06" db="EMBL/GenBank/DDBJ databases">
        <title>Sequencing the genomes of 1000 actinobacteria strains.</title>
        <authorList>
            <person name="Klenk H.-P."/>
        </authorList>
    </citation>
    <scope>NUCLEOTIDE SEQUENCE [LARGE SCALE GENOMIC DNA]</scope>
    <source>
        <strain evidence="2 3">DSM 46837</strain>
    </source>
</reference>
<dbReference type="Pfam" id="PF01455">
    <property type="entry name" value="HupF_HypC"/>
    <property type="match status" value="1"/>
</dbReference>